<dbReference type="EMBL" id="BGPR01046559">
    <property type="protein sequence ID" value="GBO23506.1"/>
    <property type="molecule type" value="Genomic_DNA"/>
</dbReference>
<protein>
    <submittedName>
        <fullName evidence="1">Uncharacterized protein</fullName>
    </submittedName>
</protein>
<comment type="caution">
    <text evidence="1">The sequence shown here is derived from an EMBL/GenBank/DDBJ whole genome shotgun (WGS) entry which is preliminary data.</text>
</comment>
<keyword evidence="2" id="KW-1185">Reference proteome</keyword>
<reference evidence="1 2" key="1">
    <citation type="journal article" date="2019" name="Sci. Rep.">
        <title>Orb-weaving spider Araneus ventricosus genome elucidates the spidroin gene catalogue.</title>
        <authorList>
            <person name="Kono N."/>
            <person name="Nakamura H."/>
            <person name="Ohtoshi R."/>
            <person name="Moran D.A.P."/>
            <person name="Shinohara A."/>
            <person name="Yoshida Y."/>
            <person name="Fujiwara M."/>
            <person name="Mori M."/>
            <person name="Tomita M."/>
            <person name="Arakawa K."/>
        </authorList>
    </citation>
    <scope>NUCLEOTIDE SEQUENCE [LARGE SCALE GENOMIC DNA]</scope>
</reference>
<evidence type="ECO:0000313" key="1">
    <source>
        <dbReference type="EMBL" id="GBO23506.1"/>
    </source>
</evidence>
<dbReference type="OrthoDB" id="6431001at2759"/>
<name>A0A4Y2VH73_ARAVE</name>
<dbReference type="AlphaFoldDB" id="A0A4Y2VH73"/>
<gene>
    <name evidence="1" type="ORF">AVEN_48777_1</name>
</gene>
<proteinExistence type="predicted"/>
<evidence type="ECO:0000313" key="2">
    <source>
        <dbReference type="Proteomes" id="UP000499080"/>
    </source>
</evidence>
<accession>A0A4Y2VH73</accession>
<organism evidence="1 2">
    <name type="scientific">Araneus ventricosus</name>
    <name type="common">Orbweaver spider</name>
    <name type="synonym">Epeira ventricosa</name>
    <dbReference type="NCBI Taxonomy" id="182803"/>
    <lineage>
        <taxon>Eukaryota</taxon>
        <taxon>Metazoa</taxon>
        <taxon>Ecdysozoa</taxon>
        <taxon>Arthropoda</taxon>
        <taxon>Chelicerata</taxon>
        <taxon>Arachnida</taxon>
        <taxon>Araneae</taxon>
        <taxon>Araneomorphae</taxon>
        <taxon>Entelegynae</taxon>
        <taxon>Araneoidea</taxon>
        <taxon>Araneidae</taxon>
        <taxon>Araneus</taxon>
    </lineage>
</organism>
<sequence length="154" mass="18048">MLSLKRDIRTRLDLLLPELKSRVRDRIRKGVFEFRDRKFDIGYWVAVRVYKVAKSIVNMDGALHYTVEVEITLVRRHMNQIHLAGDQVQENDFIPNRRFSATDIRESNSNLQHAEIAENPFSHVPNEEQSSSFTSAAPSVDVRLRILHRQMFTE</sequence>
<dbReference type="Proteomes" id="UP000499080">
    <property type="component" value="Unassembled WGS sequence"/>
</dbReference>